<dbReference type="SMART" id="SM00421">
    <property type="entry name" value="HTH_LUXR"/>
    <property type="match status" value="1"/>
</dbReference>
<keyword evidence="3" id="KW-0804">Transcription</keyword>
<dbReference type="PANTHER" id="PTHR44688">
    <property type="entry name" value="DNA-BINDING TRANSCRIPTIONAL ACTIVATOR DEVR_DOSR"/>
    <property type="match status" value="1"/>
</dbReference>
<evidence type="ECO:0000313" key="6">
    <source>
        <dbReference type="Proteomes" id="UP000238220"/>
    </source>
</evidence>
<dbReference type="AlphaFoldDB" id="A0A2S5TK15"/>
<dbReference type="Gene3D" id="1.10.10.10">
    <property type="entry name" value="Winged helix-like DNA-binding domain superfamily/Winged helix DNA-binding domain"/>
    <property type="match status" value="1"/>
</dbReference>
<dbReference type="GO" id="GO:0006355">
    <property type="term" value="P:regulation of DNA-templated transcription"/>
    <property type="evidence" value="ECO:0007669"/>
    <property type="project" value="InterPro"/>
</dbReference>
<dbReference type="GO" id="GO:0003677">
    <property type="term" value="F:DNA binding"/>
    <property type="evidence" value="ECO:0007669"/>
    <property type="project" value="UniProtKB-KW"/>
</dbReference>
<dbReference type="Pfam" id="PF00196">
    <property type="entry name" value="GerE"/>
    <property type="match status" value="1"/>
</dbReference>
<accession>A0A2S5TK15</accession>
<dbReference type="InterPro" id="IPR000792">
    <property type="entry name" value="Tscrpt_reg_LuxR_C"/>
</dbReference>
<evidence type="ECO:0000259" key="4">
    <source>
        <dbReference type="PROSITE" id="PS50043"/>
    </source>
</evidence>
<sequence length="315" mass="34881">MTRGGEAVSVTLKEIDRLIQVLYGTALEMDWPTFRREALALVCRASGALSGRWLTRSRGSVHGEFSEWPGSGGDAETLLRLAPPNNQRERWVESLPQEAPGQGPRQGLVLNYSHRSSPLLTSLVLLEFPQGAEIELKEELRRAVGHMVEASTLSLRQIVQRDEWLMALGRPSRGSAALVDEDGTVYSASARFRDLLAGEFGEGDFHDLPFRLPRAALEEQGIFNVGALHLRVSAHGRLFLLHARRPLPLDGLSPREQEIARALAEGKTFKTVARQLDIAVSTVANHASRIYRKLGIFRREELVNLLQTSKVAKAA</sequence>
<evidence type="ECO:0000256" key="1">
    <source>
        <dbReference type="ARBA" id="ARBA00023015"/>
    </source>
</evidence>
<gene>
    <name evidence="5" type="ORF">C3942_00135</name>
</gene>
<evidence type="ECO:0000256" key="3">
    <source>
        <dbReference type="ARBA" id="ARBA00023163"/>
    </source>
</evidence>
<dbReference type="InterPro" id="IPR016032">
    <property type="entry name" value="Sig_transdc_resp-reg_C-effctor"/>
</dbReference>
<dbReference type="PANTHER" id="PTHR44688:SF16">
    <property type="entry name" value="DNA-BINDING TRANSCRIPTIONAL ACTIVATOR DEVR_DOSR"/>
    <property type="match status" value="1"/>
</dbReference>
<protein>
    <recommendedName>
        <fullName evidence="4">HTH luxR-type domain-containing protein</fullName>
    </recommendedName>
</protein>
<dbReference type="Proteomes" id="UP000238220">
    <property type="component" value="Unassembled WGS sequence"/>
</dbReference>
<dbReference type="OrthoDB" id="1123107at2"/>
<dbReference type="PROSITE" id="PS50043">
    <property type="entry name" value="HTH_LUXR_2"/>
    <property type="match status" value="1"/>
</dbReference>
<evidence type="ECO:0000313" key="5">
    <source>
        <dbReference type="EMBL" id="PPE75346.1"/>
    </source>
</evidence>
<keyword evidence="6" id="KW-1185">Reference proteome</keyword>
<dbReference type="CDD" id="cd06170">
    <property type="entry name" value="LuxR_C_like"/>
    <property type="match status" value="1"/>
</dbReference>
<keyword evidence="2" id="KW-0238">DNA-binding</keyword>
<comment type="caution">
    <text evidence="5">The sequence shown here is derived from an EMBL/GenBank/DDBJ whole genome shotgun (WGS) entry which is preliminary data.</text>
</comment>
<name>A0A2S5TK15_9GAMM</name>
<dbReference type="EMBL" id="PSNW01000001">
    <property type="protein sequence ID" value="PPE75346.1"/>
    <property type="molecule type" value="Genomic_DNA"/>
</dbReference>
<organism evidence="5 6">
    <name type="scientific">Solimonas fluminis</name>
    <dbReference type="NCBI Taxonomy" id="2086571"/>
    <lineage>
        <taxon>Bacteria</taxon>
        <taxon>Pseudomonadati</taxon>
        <taxon>Pseudomonadota</taxon>
        <taxon>Gammaproteobacteria</taxon>
        <taxon>Nevskiales</taxon>
        <taxon>Nevskiaceae</taxon>
        <taxon>Solimonas</taxon>
    </lineage>
</organism>
<keyword evidence="1" id="KW-0805">Transcription regulation</keyword>
<dbReference type="InterPro" id="IPR036388">
    <property type="entry name" value="WH-like_DNA-bd_sf"/>
</dbReference>
<dbReference type="SUPFAM" id="SSF46894">
    <property type="entry name" value="C-terminal effector domain of the bipartite response regulators"/>
    <property type="match status" value="1"/>
</dbReference>
<proteinExistence type="predicted"/>
<reference evidence="5 6" key="1">
    <citation type="submission" date="2018-02" db="EMBL/GenBank/DDBJ databases">
        <title>Genome sequencing of Solimonas sp. HR-BB.</title>
        <authorList>
            <person name="Lee Y."/>
            <person name="Jeon C.O."/>
        </authorList>
    </citation>
    <scope>NUCLEOTIDE SEQUENCE [LARGE SCALE GENOMIC DNA]</scope>
    <source>
        <strain evidence="5 6">HR-BB</strain>
    </source>
</reference>
<evidence type="ECO:0000256" key="2">
    <source>
        <dbReference type="ARBA" id="ARBA00023125"/>
    </source>
</evidence>
<feature type="domain" description="HTH luxR-type" evidence="4">
    <location>
        <begin position="245"/>
        <end position="310"/>
    </location>
</feature>
<dbReference type="PRINTS" id="PR00038">
    <property type="entry name" value="HTHLUXR"/>
</dbReference>